<keyword evidence="3" id="KW-0378">Hydrolase</keyword>
<dbReference type="GO" id="GO:0052689">
    <property type="term" value="F:carboxylic ester hydrolase activity"/>
    <property type="evidence" value="ECO:0007669"/>
    <property type="project" value="UniProtKB-KW"/>
</dbReference>
<dbReference type="EMBL" id="JBJJXI010000111">
    <property type="protein sequence ID" value="KAL3391210.1"/>
    <property type="molecule type" value="Genomic_DNA"/>
</dbReference>
<keyword evidence="7" id="KW-1185">Reference proteome</keyword>
<dbReference type="Pfam" id="PF00135">
    <property type="entry name" value="COesterase"/>
    <property type="match status" value="1"/>
</dbReference>
<evidence type="ECO:0000259" key="5">
    <source>
        <dbReference type="Pfam" id="PF00135"/>
    </source>
</evidence>
<comment type="similarity">
    <text evidence="1">Belongs to the type-B carboxylesterase/lipase family.</text>
</comment>
<evidence type="ECO:0000313" key="6">
    <source>
        <dbReference type="EMBL" id="KAL3391210.1"/>
    </source>
</evidence>
<dbReference type="SUPFAM" id="SSF53474">
    <property type="entry name" value="alpha/beta-Hydrolases"/>
    <property type="match status" value="1"/>
</dbReference>
<dbReference type="InterPro" id="IPR050654">
    <property type="entry name" value="AChE-related_enzymes"/>
</dbReference>
<gene>
    <name evidence="6" type="ORF">TKK_013952</name>
</gene>
<keyword evidence="4" id="KW-0325">Glycoprotein</keyword>
<evidence type="ECO:0000256" key="1">
    <source>
        <dbReference type="ARBA" id="ARBA00005964"/>
    </source>
</evidence>
<accession>A0ABD2WDR1</accession>
<dbReference type="Gene3D" id="3.40.50.1820">
    <property type="entry name" value="alpha/beta hydrolase"/>
    <property type="match status" value="1"/>
</dbReference>
<reference evidence="6 7" key="1">
    <citation type="journal article" date="2024" name="bioRxiv">
        <title>A reference genome for Trichogramma kaykai: A tiny desert-dwelling parasitoid wasp with competing sex-ratio distorters.</title>
        <authorList>
            <person name="Culotta J."/>
            <person name="Lindsey A.R."/>
        </authorList>
    </citation>
    <scope>NUCLEOTIDE SEQUENCE [LARGE SCALE GENOMIC DNA]</scope>
    <source>
        <strain evidence="6 7">KSX58</strain>
    </source>
</reference>
<evidence type="ECO:0000256" key="2">
    <source>
        <dbReference type="ARBA" id="ARBA00022487"/>
    </source>
</evidence>
<dbReference type="PANTHER" id="PTHR43918">
    <property type="entry name" value="ACETYLCHOLINESTERASE"/>
    <property type="match status" value="1"/>
</dbReference>
<evidence type="ECO:0000256" key="3">
    <source>
        <dbReference type="ARBA" id="ARBA00022801"/>
    </source>
</evidence>
<dbReference type="PANTHER" id="PTHR43918:SF13">
    <property type="entry name" value="ACETYLCHOLINESTERASE"/>
    <property type="match status" value="1"/>
</dbReference>
<dbReference type="InterPro" id="IPR029058">
    <property type="entry name" value="AB_hydrolase_fold"/>
</dbReference>
<evidence type="ECO:0000313" key="7">
    <source>
        <dbReference type="Proteomes" id="UP001627154"/>
    </source>
</evidence>
<name>A0ABD2WDR1_9HYME</name>
<feature type="domain" description="Carboxylesterase type B" evidence="5">
    <location>
        <begin position="13"/>
        <end position="71"/>
    </location>
</feature>
<sequence length="83" mass="10068">MVLESLVVVTVGLRAYYTEWENIKDKYMYQRMIADIVGDYFFICPSIQFAQIWADRGLNVYYYFFTQVRRRPCAPFLVQMHDY</sequence>
<dbReference type="Proteomes" id="UP001627154">
    <property type="component" value="Unassembled WGS sequence"/>
</dbReference>
<proteinExistence type="inferred from homology"/>
<organism evidence="6 7">
    <name type="scientific">Trichogramma kaykai</name>
    <dbReference type="NCBI Taxonomy" id="54128"/>
    <lineage>
        <taxon>Eukaryota</taxon>
        <taxon>Metazoa</taxon>
        <taxon>Ecdysozoa</taxon>
        <taxon>Arthropoda</taxon>
        <taxon>Hexapoda</taxon>
        <taxon>Insecta</taxon>
        <taxon>Pterygota</taxon>
        <taxon>Neoptera</taxon>
        <taxon>Endopterygota</taxon>
        <taxon>Hymenoptera</taxon>
        <taxon>Apocrita</taxon>
        <taxon>Proctotrupomorpha</taxon>
        <taxon>Chalcidoidea</taxon>
        <taxon>Trichogrammatidae</taxon>
        <taxon>Trichogramma</taxon>
    </lineage>
</organism>
<evidence type="ECO:0000256" key="4">
    <source>
        <dbReference type="ARBA" id="ARBA00023180"/>
    </source>
</evidence>
<dbReference type="AlphaFoldDB" id="A0ABD2WDR1"/>
<comment type="caution">
    <text evidence="6">The sequence shown here is derived from an EMBL/GenBank/DDBJ whole genome shotgun (WGS) entry which is preliminary data.</text>
</comment>
<dbReference type="InterPro" id="IPR002018">
    <property type="entry name" value="CarbesteraseB"/>
</dbReference>
<protein>
    <recommendedName>
        <fullName evidence="5">Carboxylesterase type B domain-containing protein</fullName>
    </recommendedName>
</protein>
<keyword evidence="2" id="KW-0719">Serine esterase</keyword>